<dbReference type="GO" id="GO:0000976">
    <property type="term" value="F:transcription cis-regulatory region binding"/>
    <property type="evidence" value="ECO:0007669"/>
    <property type="project" value="TreeGrafter"/>
</dbReference>
<evidence type="ECO:0000313" key="7">
    <source>
        <dbReference type="Proteomes" id="UP000283077"/>
    </source>
</evidence>
<dbReference type="OrthoDB" id="63332at2"/>
<proteinExistence type="predicted"/>
<comment type="caution">
    <text evidence="6">The sequence shown here is derived from an EMBL/GenBank/DDBJ whole genome shotgun (WGS) entry which is preliminary data.</text>
</comment>
<dbReference type="InterPro" id="IPR001647">
    <property type="entry name" value="HTH_TetR"/>
</dbReference>
<dbReference type="RefSeq" id="WP_127699444.1">
    <property type="nucleotide sequence ID" value="NZ_SACS01000013.1"/>
</dbReference>
<keyword evidence="7" id="KW-1185">Reference proteome</keyword>
<evidence type="ECO:0000313" key="6">
    <source>
        <dbReference type="EMBL" id="RVU35669.1"/>
    </source>
</evidence>
<dbReference type="SUPFAM" id="SSF46689">
    <property type="entry name" value="Homeodomain-like"/>
    <property type="match status" value="1"/>
</dbReference>
<dbReference type="InterPro" id="IPR050109">
    <property type="entry name" value="HTH-type_TetR-like_transc_reg"/>
</dbReference>
<feature type="domain" description="HTH tetR-type" evidence="5">
    <location>
        <begin position="18"/>
        <end position="78"/>
    </location>
</feature>
<dbReference type="InterPro" id="IPR023772">
    <property type="entry name" value="DNA-bd_HTH_TetR-type_CS"/>
</dbReference>
<dbReference type="Pfam" id="PF00440">
    <property type="entry name" value="TetR_N"/>
    <property type="match status" value="1"/>
</dbReference>
<gene>
    <name evidence="6" type="ORF">EOE67_12635</name>
</gene>
<dbReference type="GO" id="GO:0003700">
    <property type="term" value="F:DNA-binding transcription factor activity"/>
    <property type="evidence" value="ECO:0007669"/>
    <property type="project" value="TreeGrafter"/>
</dbReference>
<dbReference type="Proteomes" id="UP000283077">
    <property type="component" value="Unassembled WGS sequence"/>
</dbReference>
<evidence type="ECO:0000256" key="3">
    <source>
        <dbReference type="ARBA" id="ARBA00023163"/>
    </source>
</evidence>
<sequence length="250" mass="27721">MPAKPASEVTPKRLLAKQQREQELLTLAQQILQQDGFAGLTMDRLTALSSVSKGTIYNHFCSKEDLFTALSVDSLQRQLQLFARALQIPGHSREQVLALHLAYHQFSMTEPTLFLCLLTANTPGVIEKSSPARLALRRQLELQLVAICQHLMSQAIADGSLQLPPQQSVDALAFVQWAQAFGSNALLKPTQQLGLFTQLEPQSTMLLGINLLLDGLNWKPLSTEWDYQTSWQRVMAFLAAELPAADGQTN</sequence>
<feature type="DNA-binding region" description="H-T-H motif" evidence="4">
    <location>
        <begin position="41"/>
        <end position="60"/>
    </location>
</feature>
<accession>A0A437QMM5</accession>
<dbReference type="PRINTS" id="PR00455">
    <property type="entry name" value="HTHTETR"/>
</dbReference>
<name>A0A437QMM5_9GAMM</name>
<dbReference type="InterPro" id="IPR009057">
    <property type="entry name" value="Homeodomain-like_sf"/>
</dbReference>
<dbReference type="AlphaFoldDB" id="A0A437QMM5"/>
<evidence type="ECO:0000256" key="2">
    <source>
        <dbReference type="ARBA" id="ARBA00023125"/>
    </source>
</evidence>
<keyword evidence="1" id="KW-0805">Transcription regulation</keyword>
<dbReference type="EMBL" id="SACS01000013">
    <property type="protein sequence ID" value="RVU35669.1"/>
    <property type="molecule type" value="Genomic_DNA"/>
</dbReference>
<dbReference type="Gene3D" id="1.10.10.60">
    <property type="entry name" value="Homeodomain-like"/>
    <property type="match status" value="1"/>
</dbReference>
<dbReference type="PROSITE" id="PS50977">
    <property type="entry name" value="HTH_TETR_2"/>
    <property type="match status" value="1"/>
</dbReference>
<keyword evidence="2 4" id="KW-0238">DNA-binding</keyword>
<dbReference type="PANTHER" id="PTHR30055">
    <property type="entry name" value="HTH-TYPE TRANSCRIPTIONAL REGULATOR RUTR"/>
    <property type="match status" value="1"/>
</dbReference>
<dbReference type="PROSITE" id="PS01081">
    <property type="entry name" value="HTH_TETR_1"/>
    <property type="match status" value="1"/>
</dbReference>
<dbReference type="PANTHER" id="PTHR30055:SF234">
    <property type="entry name" value="HTH-TYPE TRANSCRIPTIONAL REGULATOR BETI"/>
    <property type="match status" value="1"/>
</dbReference>
<reference evidence="6 7" key="1">
    <citation type="submission" date="2019-01" db="EMBL/GenBank/DDBJ databases">
        <authorList>
            <person name="Chen W.-M."/>
        </authorList>
    </citation>
    <scope>NUCLEOTIDE SEQUENCE [LARGE SCALE GENOMIC DNA]</scope>
    <source>
        <strain evidence="6 7">KYPC3</strain>
    </source>
</reference>
<protein>
    <submittedName>
        <fullName evidence="6">TetR/AcrR family transcriptional regulator</fullName>
    </submittedName>
</protein>
<evidence type="ECO:0000259" key="5">
    <source>
        <dbReference type="PROSITE" id="PS50977"/>
    </source>
</evidence>
<organism evidence="6 7">
    <name type="scientific">Rheinheimera riviphila</name>
    <dbReference type="NCBI Taxonomy" id="1834037"/>
    <lineage>
        <taxon>Bacteria</taxon>
        <taxon>Pseudomonadati</taxon>
        <taxon>Pseudomonadota</taxon>
        <taxon>Gammaproteobacteria</taxon>
        <taxon>Chromatiales</taxon>
        <taxon>Chromatiaceae</taxon>
        <taxon>Rheinheimera</taxon>
    </lineage>
</organism>
<keyword evidence="3" id="KW-0804">Transcription</keyword>
<evidence type="ECO:0000256" key="1">
    <source>
        <dbReference type="ARBA" id="ARBA00023015"/>
    </source>
</evidence>
<evidence type="ECO:0000256" key="4">
    <source>
        <dbReference type="PROSITE-ProRule" id="PRU00335"/>
    </source>
</evidence>
<dbReference type="Gene3D" id="1.10.357.10">
    <property type="entry name" value="Tetracycline Repressor, domain 2"/>
    <property type="match status" value="1"/>
</dbReference>